<evidence type="ECO:0000256" key="1">
    <source>
        <dbReference type="ARBA" id="ARBA00004418"/>
    </source>
</evidence>
<dbReference type="GO" id="GO:0042597">
    <property type="term" value="C:periplasmic space"/>
    <property type="evidence" value="ECO:0007669"/>
    <property type="project" value="UniProtKB-SubCell"/>
</dbReference>
<evidence type="ECO:0000313" key="6">
    <source>
        <dbReference type="EMBL" id="SNX69730.1"/>
    </source>
</evidence>
<dbReference type="Pfam" id="PF13144">
    <property type="entry name" value="ChapFlgA"/>
    <property type="match status" value="1"/>
</dbReference>
<comment type="function">
    <text evidence="4">Involved in the assembly process of the P-ring formation. It may associate with FlgF on the rod constituting a structure essential for the P-ring assembly or may act as a modulator protein for the P-ring assembly.</text>
</comment>
<evidence type="ECO:0000259" key="5">
    <source>
        <dbReference type="SMART" id="SM00858"/>
    </source>
</evidence>
<dbReference type="InterPro" id="IPR013974">
    <property type="entry name" value="SAF"/>
</dbReference>
<dbReference type="NCBIfam" id="TIGR03170">
    <property type="entry name" value="flgA_cterm"/>
    <property type="match status" value="1"/>
</dbReference>
<keyword evidence="6" id="KW-0966">Cell projection</keyword>
<dbReference type="OrthoDB" id="7619725at2"/>
<dbReference type="InterPro" id="IPR017585">
    <property type="entry name" value="SAF_FlgA"/>
</dbReference>
<gene>
    <name evidence="6" type="ORF">SAMN05878503_104187</name>
</gene>
<name>A0A285CQ79_9RHOB</name>
<keyword evidence="3 4" id="KW-0574">Periplasm</keyword>
<proteinExistence type="inferred from homology"/>
<feature type="domain" description="SAF" evidence="5">
    <location>
        <begin position="16"/>
        <end position="74"/>
    </location>
</feature>
<accession>A0A285CQ79</accession>
<evidence type="ECO:0000313" key="7">
    <source>
        <dbReference type="Proteomes" id="UP000219467"/>
    </source>
</evidence>
<evidence type="ECO:0000256" key="2">
    <source>
        <dbReference type="ARBA" id="ARBA00022729"/>
    </source>
</evidence>
<dbReference type="PANTHER" id="PTHR36307:SF1">
    <property type="entry name" value="FLAGELLA BASAL BODY P-RING FORMATION PROTEIN FLGA"/>
    <property type="match status" value="1"/>
</dbReference>
<organism evidence="6 7">
    <name type="scientific">Cereibacter ovatus</name>
    <dbReference type="NCBI Taxonomy" id="439529"/>
    <lineage>
        <taxon>Bacteria</taxon>
        <taxon>Pseudomonadati</taxon>
        <taxon>Pseudomonadota</taxon>
        <taxon>Alphaproteobacteria</taxon>
        <taxon>Rhodobacterales</taxon>
        <taxon>Paracoccaceae</taxon>
        <taxon>Cereibacter</taxon>
    </lineage>
</organism>
<evidence type="ECO:0000256" key="3">
    <source>
        <dbReference type="ARBA" id="ARBA00022764"/>
    </source>
</evidence>
<evidence type="ECO:0000256" key="4">
    <source>
        <dbReference type="RuleBase" id="RU362063"/>
    </source>
</evidence>
<dbReference type="InterPro" id="IPR039246">
    <property type="entry name" value="Flagellar_FlgA"/>
</dbReference>
<keyword evidence="4" id="KW-1005">Bacterial flagellum biogenesis</keyword>
<keyword evidence="2 4" id="KW-0732">Signal</keyword>
<dbReference type="GO" id="GO:0044780">
    <property type="term" value="P:bacterial-type flagellum assembly"/>
    <property type="evidence" value="ECO:0007669"/>
    <property type="project" value="InterPro"/>
</dbReference>
<comment type="subcellular location">
    <subcellularLocation>
        <location evidence="1 4">Periplasm</location>
    </subcellularLocation>
</comment>
<dbReference type="PANTHER" id="PTHR36307">
    <property type="entry name" value="FLAGELLA BASAL BODY P-RING FORMATION PROTEIN FLGA"/>
    <property type="match status" value="1"/>
</dbReference>
<keyword evidence="6" id="KW-0969">Cilium</keyword>
<protein>
    <recommendedName>
        <fullName evidence="4">Flagella basal body P-ring formation protein FlgA</fullName>
    </recommendedName>
</protein>
<dbReference type="EMBL" id="OAOQ01000004">
    <property type="protein sequence ID" value="SNX69730.1"/>
    <property type="molecule type" value="Genomic_DNA"/>
</dbReference>
<dbReference type="CDD" id="cd11614">
    <property type="entry name" value="SAF_CpaB_FlgA_like"/>
    <property type="match status" value="1"/>
</dbReference>
<keyword evidence="7" id="KW-1185">Reference proteome</keyword>
<keyword evidence="6" id="KW-0282">Flagellum</keyword>
<dbReference type="Proteomes" id="UP000219467">
    <property type="component" value="Unassembled WGS sequence"/>
</dbReference>
<sequence length="139" mass="14470">MRSALVLFLLATPAMAETVVATRTIRPLTVLGPQDVTLVADDTPGALTDPGDAIGREAHVALYVGRPIRPSDIGAPALIDRNQIVPLSYMAGALEIRAEGRALARGGAGEVIRVMNLSSRTTVFGRIAEDGTVRVGPGS</sequence>
<dbReference type="AlphaFoldDB" id="A0A285CQ79"/>
<comment type="similarity">
    <text evidence="4">Belongs to the FlgA family.</text>
</comment>
<dbReference type="Gene3D" id="2.30.30.760">
    <property type="match status" value="1"/>
</dbReference>
<dbReference type="SMART" id="SM00858">
    <property type="entry name" value="SAF"/>
    <property type="match status" value="1"/>
</dbReference>
<feature type="signal peptide" evidence="4">
    <location>
        <begin position="1"/>
        <end position="16"/>
    </location>
</feature>
<reference evidence="7" key="1">
    <citation type="submission" date="2017-08" db="EMBL/GenBank/DDBJ databases">
        <authorList>
            <person name="Varghese N."/>
            <person name="Submissions S."/>
        </authorList>
    </citation>
    <scope>NUCLEOTIDE SEQUENCE [LARGE SCALE GENOMIC DNA]</scope>
    <source>
        <strain evidence="7">JA234</strain>
    </source>
</reference>
<dbReference type="RefSeq" id="WP_097029997.1">
    <property type="nucleotide sequence ID" value="NZ_OAOQ01000004.1"/>
</dbReference>
<feature type="chain" id="PRO_5011832333" description="Flagella basal body P-ring formation protein FlgA" evidence="4">
    <location>
        <begin position="17"/>
        <end position="139"/>
    </location>
</feature>